<accession>A0A396C2D4</accession>
<reference evidence="1 2" key="1">
    <citation type="submission" date="2018-08" db="EMBL/GenBank/DDBJ databases">
        <title>A genome reference for cultivated species of the human gut microbiota.</title>
        <authorList>
            <person name="Zou Y."/>
            <person name="Xue W."/>
            <person name="Luo G."/>
        </authorList>
    </citation>
    <scope>NUCLEOTIDE SEQUENCE [LARGE SCALE GENOMIC DNA]</scope>
    <source>
        <strain evidence="1 2">AM18-6</strain>
    </source>
</reference>
<evidence type="ECO:0000313" key="2">
    <source>
        <dbReference type="Proteomes" id="UP000266644"/>
    </source>
</evidence>
<comment type="caution">
    <text evidence="1">The sequence shown here is derived from an EMBL/GenBank/DDBJ whole genome shotgun (WGS) entry which is preliminary data.</text>
</comment>
<protein>
    <submittedName>
        <fullName evidence="1">Uncharacterized protein</fullName>
    </submittedName>
</protein>
<organism evidence="1 2">
    <name type="scientific">Bacteroides fragilis</name>
    <dbReference type="NCBI Taxonomy" id="817"/>
    <lineage>
        <taxon>Bacteria</taxon>
        <taxon>Pseudomonadati</taxon>
        <taxon>Bacteroidota</taxon>
        <taxon>Bacteroidia</taxon>
        <taxon>Bacteroidales</taxon>
        <taxon>Bacteroidaceae</taxon>
        <taxon>Bacteroides</taxon>
    </lineage>
</organism>
<dbReference type="EMBL" id="QRJE01000006">
    <property type="protein sequence ID" value="RHH14868.1"/>
    <property type="molecule type" value="Genomic_DNA"/>
</dbReference>
<name>A0A396C2D4_BACFG</name>
<dbReference type="AlphaFoldDB" id="A0A396C2D4"/>
<sequence length="61" mass="7324">MFKSETICHIYRLKCDGVNYFVYKKRTYSKKNRFNPISLKHKIQSIKWKQSMPGIPINIAM</sequence>
<proteinExistence type="predicted"/>
<dbReference type="Proteomes" id="UP000266644">
    <property type="component" value="Unassembled WGS sequence"/>
</dbReference>
<gene>
    <name evidence="1" type="ORF">DW228_04735</name>
</gene>
<evidence type="ECO:0000313" key="1">
    <source>
        <dbReference type="EMBL" id="RHH14868.1"/>
    </source>
</evidence>